<dbReference type="AlphaFoldDB" id="A0AAV3T1E0"/>
<dbReference type="SUPFAM" id="SSF53649">
    <property type="entry name" value="Alkaline phosphatase-like"/>
    <property type="match status" value="1"/>
</dbReference>
<protein>
    <submittedName>
        <fullName evidence="1">Alkaline phosphatase family protein</fullName>
    </submittedName>
</protein>
<dbReference type="Proteomes" id="UP001500194">
    <property type="component" value="Unassembled WGS sequence"/>
</dbReference>
<accession>A0AAV3T1E0</accession>
<reference evidence="1 2" key="1">
    <citation type="journal article" date="2019" name="Int. J. Syst. Evol. Microbiol.">
        <title>The Global Catalogue of Microorganisms (GCM) 10K type strain sequencing project: providing services to taxonomists for standard genome sequencing and annotation.</title>
        <authorList>
            <consortium name="The Broad Institute Genomics Platform"/>
            <consortium name="The Broad Institute Genome Sequencing Center for Infectious Disease"/>
            <person name="Wu L."/>
            <person name="Ma J."/>
        </authorList>
    </citation>
    <scope>NUCLEOTIDE SEQUENCE [LARGE SCALE GENOMIC DNA]</scope>
    <source>
        <strain evidence="1 2">JCM 16327</strain>
    </source>
</reference>
<dbReference type="EMBL" id="BAAADU010000002">
    <property type="protein sequence ID" value="GAA0653034.1"/>
    <property type="molecule type" value="Genomic_DNA"/>
</dbReference>
<proteinExistence type="predicted"/>
<evidence type="ECO:0000313" key="1">
    <source>
        <dbReference type="EMBL" id="GAA0653034.1"/>
    </source>
</evidence>
<dbReference type="Gene3D" id="3.40.720.10">
    <property type="entry name" value="Alkaline Phosphatase, subunit A"/>
    <property type="match status" value="1"/>
</dbReference>
<keyword evidence="2" id="KW-1185">Reference proteome</keyword>
<organism evidence="1 2">
    <name type="scientific">Salarchaeum japonicum</name>
    <dbReference type="NCBI Taxonomy" id="555573"/>
    <lineage>
        <taxon>Archaea</taxon>
        <taxon>Methanobacteriati</taxon>
        <taxon>Methanobacteriota</taxon>
        <taxon>Stenosarchaea group</taxon>
        <taxon>Halobacteria</taxon>
        <taxon>Halobacteriales</taxon>
        <taxon>Halobacteriaceae</taxon>
    </lineage>
</organism>
<dbReference type="Pfam" id="PF01663">
    <property type="entry name" value="Phosphodiest"/>
    <property type="match status" value="1"/>
</dbReference>
<gene>
    <name evidence="1" type="ORF">GCM10009019_15400</name>
</gene>
<dbReference type="RefSeq" id="WP_227260776.1">
    <property type="nucleotide sequence ID" value="NZ_BAAADU010000002.1"/>
</dbReference>
<dbReference type="InterPro" id="IPR017850">
    <property type="entry name" value="Alkaline_phosphatase_core_sf"/>
</dbReference>
<comment type="caution">
    <text evidence="1">The sequence shown here is derived from an EMBL/GenBank/DDBJ whole genome shotgun (WGS) entry which is preliminary data.</text>
</comment>
<sequence length="445" mass="48819">MGLLDRLGGGAPRVAFLGLDGVPASLVAQHPDVFSNLTALADAGSTGTIDSIAPPDELACWPALTAGKNPGRTGVYGIQDRETGTYETYVPMGGDVQTDRVWDYVTAADRNATVLNVPVTAPPQQDAQRMVSGFLSPSVEQAAHPPAVAEYLDGIGYRLQTNAKLGHRDDKSDFLANAHDTLDARYEAFDHFVDANDWDFFCGAFTATDHVNHFLYRDYLADGDYREEFLAFYEKLDRYVGALHDSLPDDVALVVASDHGFTSLDHEVYANAWLEREGWLDFDGDPETLADISDDTRAYSLSPGRFYLNLDGREPRGSVREDDYHAVRDELADELRDLTGPDGTPVVERVVEKEAAFDGPHDDIAPDLVAIPTDGFDLKAGFRDGHDVFETGHRTGMHTFDDALLVTDEPGLRTDAASLYDLTPTMLDLLDIDYDTTDFDGKTLL</sequence>
<dbReference type="InterPro" id="IPR002591">
    <property type="entry name" value="Phosphodiest/P_Trfase"/>
</dbReference>
<name>A0AAV3T1E0_9EURY</name>
<evidence type="ECO:0000313" key="2">
    <source>
        <dbReference type="Proteomes" id="UP001500194"/>
    </source>
</evidence>
<dbReference type="GeneID" id="68573783"/>